<evidence type="ECO:0000313" key="4">
    <source>
        <dbReference type="Proteomes" id="UP000777002"/>
    </source>
</evidence>
<dbReference type="EMBL" id="JACJKX010000016">
    <property type="protein sequence ID" value="MBM6929219.1"/>
    <property type="molecule type" value="Genomic_DNA"/>
</dbReference>
<proteinExistence type="predicted"/>
<feature type="domain" description="Ferrous iron transporter FeoA-like" evidence="2">
    <location>
        <begin position="6"/>
        <end position="74"/>
    </location>
</feature>
<dbReference type="Proteomes" id="UP000777002">
    <property type="component" value="Unassembled WGS sequence"/>
</dbReference>
<dbReference type="Pfam" id="PF04023">
    <property type="entry name" value="FeoA"/>
    <property type="match status" value="1"/>
</dbReference>
<dbReference type="InterPro" id="IPR008988">
    <property type="entry name" value="Transcriptional_repressor_C"/>
</dbReference>
<evidence type="ECO:0000256" key="1">
    <source>
        <dbReference type="ARBA" id="ARBA00023004"/>
    </source>
</evidence>
<keyword evidence="1" id="KW-0408">Iron</keyword>
<keyword evidence="4" id="KW-1185">Reference proteome</keyword>
<dbReference type="Gene3D" id="2.30.30.90">
    <property type="match status" value="1"/>
</dbReference>
<evidence type="ECO:0000313" key="3">
    <source>
        <dbReference type="EMBL" id="MBM6929219.1"/>
    </source>
</evidence>
<dbReference type="SUPFAM" id="SSF50037">
    <property type="entry name" value="C-terminal domain of transcriptional repressors"/>
    <property type="match status" value="1"/>
</dbReference>
<protein>
    <submittedName>
        <fullName evidence="3">Ferrous iron transport protein A</fullName>
    </submittedName>
</protein>
<reference evidence="3 4" key="1">
    <citation type="journal article" date="2021" name="Sci. Rep.">
        <title>The distribution of antibiotic resistance genes in chicken gut microbiota commensals.</title>
        <authorList>
            <person name="Juricova H."/>
            <person name="Matiasovicova J."/>
            <person name="Kubasova T."/>
            <person name="Cejkova D."/>
            <person name="Rychlik I."/>
        </authorList>
    </citation>
    <scope>NUCLEOTIDE SEQUENCE [LARGE SCALE GENOMIC DNA]</scope>
    <source>
        <strain evidence="3 4">An562</strain>
    </source>
</reference>
<name>A0ABS2GUZ7_9BURK</name>
<accession>A0ABS2GUZ7</accession>
<organism evidence="3 4">
    <name type="scientific">Parasutterella secunda</name>
    <dbReference type="NCBI Taxonomy" id="626947"/>
    <lineage>
        <taxon>Bacteria</taxon>
        <taxon>Pseudomonadati</taxon>
        <taxon>Pseudomonadota</taxon>
        <taxon>Betaproteobacteria</taxon>
        <taxon>Burkholderiales</taxon>
        <taxon>Sutterellaceae</taxon>
        <taxon>Parasutterella</taxon>
    </lineage>
</organism>
<evidence type="ECO:0000259" key="2">
    <source>
        <dbReference type="Pfam" id="PF04023"/>
    </source>
</evidence>
<sequence length="75" mass="8421">MSRIHPLTESDLMTDVTVVRMKLEANEQEKLSQLGLHQGGTVRVLQRALNEPLLLAIGDARIGVNYETAQKIFVY</sequence>
<dbReference type="InterPro" id="IPR007167">
    <property type="entry name" value="Fe-transptr_FeoA-like"/>
</dbReference>
<dbReference type="InterPro" id="IPR038157">
    <property type="entry name" value="FeoA_core_dom"/>
</dbReference>
<comment type="caution">
    <text evidence="3">The sequence shown here is derived from an EMBL/GenBank/DDBJ whole genome shotgun (WGS) entry which is preliminary data.</text>
</comment>
<dbReference type="RefSeq" id="WP_205050805.1">
    <property type="nucleotide sequence ID" value="NZ_JACJKX010000016.1"/>
</dbReference>
<gene>
    <name evidence="3" type="ORF">H5985_08070</name>
</gene>